<keyword evidence="7" id="KW-1185">Reference proteome</keyword>
<dbReference type="InterPro" id="IPR000537">
    <property type="entry name" value="UbiA_prenyltransferase"/>
</dbReference>
<dbReference type="Proteomes" id="UP001205337">
    <property type="component" value="Unassembled WGS sequence"/>
</dbReference>
<evidence type="ECO:0000256" key="3">
    <source>
        <dbReference type="ARBA" id="ARBA00022989"/>
    </source>
</evidence>
<sequence length="272" mass="27608">MVRRVRAVIGSSHPGPTVAVTVITVLLAVANGLEPWRVVLLGCAMLADQLSVGLSNDAIDAERDRASGRTDKPVARGDVTPRTVRALALMSLSLALVLTAPLGWPALGLHALLLAAAWTYNLGLKSTVLSALPYLVFFGLLPALVTVSARMPSWPPLPLLAAAALLGFAAHLANVLPDLEADRATGVRGLGHRIGATATAVTACLALGTAGVPLAIVLGGGALAWVGATAGALIAAAGILLALRGRPSRALFRLVIAGALLDVVLLLWAAAG</sequence>
<protein>
    <submittedName>
        <fullName evidence="6">UbiA family prenyltransferase</fullName>
    </submittedName>
</protein>
<feature type="transmembrane region" description="Helical" evidence="5">
    <location>
        <begin position="222"/>
        <end position="243"/>
    </location>
</feature>
<feature type="transmembrane region" description="Helical" evidence="5">
    <location>
        <begin position="131"/>
        <end position="151"/>
    </location>
</feature>
<keyword evidence="4 5" id="KW-0472">Membrane</keyword>
<feature type="transmembrane region" description="Helical" evidence="5">
    <location>
        <begin position="86"/>
        <end position="119"/>
    </location>
</feature>
<dbReference type="Gene3D" id="1.10.357.140">
    <property type="entry name" value="UbiA prenyltransferase"/>
    <property type="match status" value="1"/>
</dbReference>
<dbReference type="Pfam" id="PF01040">
    <property type="entry name" value="UbiA"/>
    <property type="match status" value="1"/>
</dbReference>
<reference evidence="6 7" key="1">
    <citation type="submission" date="2022-08" db="EMBL/GenBank/DDBJ databases">
        <authorList>
            <person name="Li F."/>
        </authorList>
    </citation>
    <scope>NUCLEOTIDE SEQUENCE [LARGE SCALE GENOMIC DNA]</scope>
    <source>
        <strain evidence="6 7">10F1B-8-1</strain>
    </source>
</reference>
<evidence type="ECO:0000256" key="2">
    <source>
        <dbReference type="ARBA" id="ARBA00022692"/>
    </source>
</evidence>
<gene>
    <name evidence="6" type="ORF">NUH29_06585</name>
</gene>
<evidence type="ECO:0000256" key="5">
    <source>
        <dbReference type="SAM" id="Phobius"/>
    </source>
</evidence>
<dbReference type="InterPro" id="IPR044878">
    <property type="entry name" value="UbiA_sf"/>
</dbReference>
<proteinExistence type="predicted"/>
<comment type="subcellular location">
    <subcellularLocation>
        <location evidence="1">Membrane</location>
        <topology evidence="1">Multi-pass membrane protein</topology>
    </subcellularLocation>
</comment>
<organism evidence="6 7">
    <name type="scientific">Protaetiibacter mangrovi</name>
    <dbReference type="NCBI Taxonomy" id="2970926"/>
    <lineage>
        <taxon>Bacteria</taxon>
        <taxon>Bacillati</taxon>
        <taxon>Actinomycetota</taxon>
        <taxon>Actinomycetes</taxon>
        <taxon>Micrococcales</taxon>
        <taxon>Microbacteriaceae</taxon>
        <taxon>Protaetiibacter</taxon>
    </lineage>
</organism>
<feature type="transmembrane region" description="Helical" evidence="5">
    <location>
        <begin position="157"/>
        <end position="176"/>
    </location>
</feature>
<feature type="transmembrane region" description="Helical" evidence="5">
    <location>
        <begin position="196"/>
        <end position="216"/>
    </location>
</feature>
<accession>A0ABT1ZES2</accession>
<evidence type="ECO:0000256" key="4">
    <source>
        <dbReference type="ARBA" id="ARBA00023136"/>
    </source>
</evidence>
<keyword evidence="3 5" id="KW-1133">Transmembrane helix</keyword>
<feature type="transmembrane region" description="Helical" evidence="5">
    <location>
        <begin position="250"/>
        <end position="271"/>
    </location>
</feature>
<comment type="caution">
    <text evidence="6">The sequence shown here is derived from an EMBL/GenBank/DDBJ whole genome shotgun (WGS) entry which is preliminary data.</text>
</comment>
<evidence type="ECO:0000313" key="7">
    <source>
        <dbReference type="Proteomes" id="UP001205337"/>
    </source>
</evidence>
<keyword evidence="2 5" id="KW-0812">Transmembrane</keyword>
<dbReference type="EMBL" id="JANTHX010000005">
    <property type="protein sequence ID" value="MCS0499213.1"/>
    <property type="molecule type" value="Genomic_DNA"/>
</dbReference>
<evidence type="ECO:0000256" key="1">
    <source>
        <dbReference type="ARBA" id="ARBA00004141"/>
    </source>
</evidence>
<dbReference type="RefSeq" id="WP_258798232.1">
    <property type="nucleotide sequence ID" value="NZ_JANTHX010000005.1"/>
</dbReference>
<evidence type="ECO:0000313" key="6">
    <source>
        <dbReference type="EMBL" id="MCS0499213.1"/>
    </source>
</evidence>
<name>A0ABT1ZES2_9MICO</name>